<evidence type="ECO:0000256" key="5">
    <source>
        <dbReference type="ARBA" id="ARBA00022771"/>
    </source>
</evidence>
<feature type="compositionally biased region" description="Low complexity" evidence="15">
    <location>
        <begin position="627"/>
        <end position="639"/>
    </location>
</feature>
<dbReference type="InterPro" id="IPR051007">
    <property type="entry name" value="creA/MIG_C2H2-ZnF"/>
</dbReference>
<evidence type="ECO:0000313" key="18">
    <source>
        <dbReference type="Proteomes" id="UP001360560"/>
    </source>
</evidence>
<name>A0AAV5QFX4_9ASCO</name>
<evidence type="ECO:0000256" key="9">
    <source>
        <dbReference type="ARBA" id="ARBA00023163"/>
    </source>
</evidence>
<dbReference type="Gene3D" id="3.30.160.60">
    <property type="entry name" value="Classic Zinc Finger"/>
    <property type="match status" value="2"/>
</dbReference>
<evidence type="ECO:0000256" key="4">
    <source>
        <dbReference type="ARBA" id="ARBA00022737"/>
    </source>
</evidence>
<dbReference type="GeneID" id="90071636"/>
<dbReference type="InterPro" id="IPR036236">
    <property type="entry name" value="Znf_C2H2_sf"/>
</dbReference>
<feature type="compositionally biased region" description="Low complexity" evidence="15">
    <location>
        <begin position="57"/>
        <end position="85"/>
    </location>
</feature>
<dbReference type="EMBL" id="BTFZ01000002">
    <property type="protein sequence ID" value="GMM33657.1"/>
    <property type="molecule type" value="Genomic_DNA"/>
</dbReference>
<comment type="similarity">
    <text evidence="11">Belongs to the creA/MIG C2H2-type zinc-finger protein family.</text>
</comment>
<dbReference type="RefSeq" id="XP_064850657.1">
    <property type="nucleotide sequence ID" value="XM_064994585.1"/>
</dbReference>
<dbReference type="PROSITE" id="PS50157">
    <property type="entry name" value="ZINC_FINGER_C2H2_2"/>
    <property type="match status" value="2"/>
</dbReference>
<evidence type="ECO:0000256" key="1">
    <source>
        <dbReference type="ARBA" id="ARBA00004123"/>
    </source>
</evidence>
<feature type="region of interest" description="Disordered" evidence="15">
    <location>
        <begin position="621"/>
        <end position="654"/>
    </location>
</feature>
<dbReference type="InterPro" id="IPR013087">
    <property type="entry name" value="Znf_C2H2_type"/>
</dbReference>
<evidence type="ECO:0000256" key="11">
    <source>
        <dbReference type="ARBA" id="ARBA00038023"/>
    </source>
</evidence>
<dbReference type="GO" id="GO:0000978">
    <property type="term" value="F:RNA polymerase II cis-regulatory region sequence-specific DNA binding"/>
    <property type="evidence" value="ECO:0007669"/>
    <property type="project" value="TreeGrafter"/>
</dbReference>
<comment type="subcellular location">
    <subcellularLocation>
        <location evidence="1">Nucleus</location>
    </subcellularLocation>
</comment>
<feature type="compositionally biased region" description="Polar residues" evidence="15">
    <location>
        <begin position="220"/>
        <end position="229"/>
    </location>
</feature>
<evidence type="ECO:0000256" key="2">
    <source>
        <dbReference type="ARBA" id="ARBA00022491"/>
    </source>
</evidence>
<evidence type="ECO:0000256" key="12">
    <source>
        <dbReference type="ARBA" id="ARBA00056233"/>
    </source>
</evidence>
<feature type="region of interest" description="Disordered" evidence="15">
    <location>
        <begin position="152"/>
        <end position="235"/>
    </location>
</feature>
<sequence length="751" mass="80601">MVATEPSSSVPLLDPTISSNVSTTATATTNSYNSSSSKYDDEEDVDGNHTASSPMTSNASIADNSTDSSSNSSLTAAVPSPLSKSSKPRKKPTKSSTDAPRPHKCPYCSKAFHRLEHQTRHIRTHTGEKPHGCDYPGCFKRFSRSDELTRHLKIHTNPNSRRSKKLQKEAAAAAAKKKKRTTDNVKDEGDNNNNNNNNNNSTLTGPQNISEPEIKDNSTKESTPQNNIPIKQETPAKLKSLDQFNLLANAAALQLEKEKRSQQPLFFDSNSQLDLQNVTSSSSLNLYYDASTTSSNNNNNPRMYNTSLAKTFSNNDDDDEGILIIPRTSYHPPSQSNRNNNINSPIVSSAGIKKPQILRNKSSSALANFHSNKSLVGLASLQRPTSPSKFANSPSNSAYHTRCSSPTLPTTTPNNINNSNPISSYSAKSPNLSSFSTFPSKSIPTSPVLDSMLVAPPSSNTTNNNSPVHHTFSENSLARKHNHNLSNHSSSLNLLSSVVSDPIHSSTTSINGLLSHSSGVGISQLDNTAETASPGLLTRNSSHQGLATLLPRTSSGIFFSGTGNANQLSNLSSVNDPDTGLPLLSSKSYSNLPFGNNHSDSSSSINGLLALRHGHGLQKNQLPAELSSSSSSSSPSSSPILQKQNPITAKTSTLGNKFVNTPTLRRNYSYEKPTFFITSSSKAENAATSHQSYHKPTPLGGTVISNETLPSLKSLNLPSVDELEHGGFKMVTALTGNNRESEDSDGDIRMS</sequence>
<accession>A0AAV5QFX4</accession>
<dbReference type="SMART" id="SM00355">
    <property type="entry name" value="ZnF_C2H2"/>
    <property type="match status" value="2"/>
</dbReference>
<keyword evidence="7" id="KW-0805">Transcription regulation</keyword>
<evidence type="ECO:0000259" key="16">
    <source>
        <dbReference type="PROSITE" id="PS50157"/>
    </source>
</evidence>
<keyword evidence="3" id="KW-0479">Metal-binding</keyword>
<dbReference type="FunFam" id="3.30.160.60:FF:000152">
    <property type="entry name" value="DNA-binding protein creA"/>
    <property type="match status" value="1"/>
</dbReference>
<evidence type="ECO:0000256" key="13">
    <source>
        <dbReference type="ARBA" id="ARBA00068528"/>
    </source>
</evidence>
<evidence type="ECO:0000313" key="17">
    <source>
        <dbReference type="EMBL" id="GMM33657.1"/>
    </source>
</evidence>
<dbReference type="PANTHER" id="PTHR47428">
    <property type="entry name" value="REGULATORY PROTEIN MIG1-RELATED"/>
    <property type="match status" value="1"/>
</dbReference>
<dbReference type="SUPFAM" id="SSF57667">
    <property type="entry name" value="beta-beta-alpha zinc fingers"/>
    <property type="match status" value="1"/>
</dbReference>
<dbReference type="FunFam" id="3.30.160.60:FF:000089">
    <property type="entry name" value="DNA-binding protein creA"/>
    <property type="match status" value="1"/>
</dbReference>
<feature type="compositionally biased region" description="Low complexity" evidence="15">
    <location>
        <begin position="16"/>
        <end position="37"/>
    </location>
</feature>
<gene>
    <name evidence="17" type="ORF">DASC09_009820</name>
</gene>
<keyword evidence="18" id="KW-1185">Reference proteome</keyword>
<keyword evidence="2" id="KW-0678">Repressor</keyword>
<keyword evidence="8" id="KW-0238">DNA-binding</keyword>
<feature type="compositionally biased region" description="Polar residues" evidence="15">
    <location>
        <begin position="640"/>
        <end position="654"/>
    </location>
</feature>
<proteinExistence type="inferred from homology"/>
<evidence type="ECO:0000256" key="14">
    <source>
        <dbReference type="PROSITE-ProRule" id="PRU00042"/>
    </source>
</evidence>
<dbReference type="PROSITE" id="PS00028">
    <property type="entry name" value="ZINC_FINGER_C2H2_1"/>
    <property type="match status" value="2"/>
</dbReference>
<keyword evidence="6" id="KW-0862">Zinc</keyword>
<keyword evidence="4" id="KW-0677">Repeat</keyword>
<dbReference type="AlphaFoldDB" id="A0AAV5QFX4"/>
<dbReference type="GO" id="GO:0000433">
    <property type="term" value="P:carbon catabolite repression of transcription from RNA polymerase II promoter by glucose"/>
    <property type="evidence" value="ECO:0007669"/>
    <property type="project" value="TreeGrafter"/>
</dbReference>
<organism evidence="17 18">
    <name type="scientific">Saccharomycopsis crataegensis</name>
    <dbReference type="NCBI Taxonomy" id="43959"/>
    <lineage>
        <taxon>Eukaryota</taxon>
        <taxon>Fungi</taxon>
        <taxon>Dikarya</taxon>
        <taxon>Ascomycota</taxon>
        <taxon>Saccharomycotina</taxon>
        <taxon>Saccharomycetes</taxon>
        <taxon>Saccharomycopsidaceae</taxon>
        <taxon>Saccharomycopsis</taxon>
    </lineage>
</organism>
<feature type="compositionally biased region" description="Polar residues" evidence="15">
    <location>
        <begin position="1"/>
        <end position="10"/>
    </location>
</feature>
<evidence type="ECO:0000256" key="10">
    <source>
        <dbReference type="ARBA" id="ARBA00023242"/>
    </source>
</evidence>
<dbReference type="PANTHER" id="PTHR47428:SF1">
    <property type="entry name" value="REGULATORY PROTEIN MIG1-RELATED"/>
    <property type="match status" value="1"/>
</dbReference>
<feature type="compositionally biased region" description="Low complexity" evidence="15">
    <location>
        <begin position="404"/>
        <end position="423"/>
    </location>
</feature>
<keyword evidence="10" id="KW-0539">Nucleus</keyword>
<feature type="region of interest" description="Disordered" evidence="15">
    <location>
        <begin position="1"/>
        <end position="105"/>
    </location>
</feature>
<dbReference type="GO" id="GO:0005737">
    <property type="term" value="C:cytoplasm"/>
    <property type="evidence" value="ECO:0007669"/>
    <property type="project" value="TreeGrafter"/>
</dbReference>
<feature type="region of interest" description="Disordered" evidence="15">
    <location>
        <begin position="385"/>
        <end position="423"/>
    </location>
</feature>
<protein>
    <recommendedName>
        <fullName evidence="13">Regulatory protein MIG1</fullName>
    </recommendedName>
</protein>
<comment type="caution">
    <text evidence="17">The sequence shown here is derived from an EMBL/GenBank/DDBJ whole genome shotgun (WGS) entry which is preliminary data.</text>
</comment>
<comment type="function">
    <text evidence="12">Involved in glucose repression of glucose metabolism genes.</text>
</comment>
<feature type="domain" description="C2H2-type" evidence="16">
    <location>
        <begin position="131"/>
        <end position="160"/>
    </location>
</feature>
<dbReference type="Pfam" id="PF00096">
    <property type="entry name" value="zf-C2H2"/>
    <property type="match status" value="2"/>
</dbReference>
<evidence type="ECO:0000256" key="3">
    <source>
        <dbReference type="ARBA" id="ARBA00022723"/>
    </source>
</evidence>
<evidence type="ECO:0000256" key="7">
    <source>
        <dbReference type="ARBA" id="ARBA00023015"/>
    </source>
</evidence>
<feature type="domain" description="C2H2-type" evidence="16">
    <location>
        <begin position="103"/>
        <end position="130"/>
    </location>
</feature>
<feature type="compositionally biased region" description="Polar residues" evidence="15">
    <location>
        <begin position="385"/>
        <end position="403"/>
    </location>
</feature>
<dbReference type="GO" id="GO:0005634">
    <property type="term" value="C:nucleus"/>
    <property type="evidence" value="ECO:0007669"/>
    <property type="project" value="UniProtKB-SubCell"/>
</dbReference>
<feature type="compositionally biased region" description="Polar residues" evidence="15">
    <location>
        <begin position="201"/>
        <end position="210"/>
    </location>
</feature>
<feature type="compositionally biased region" description="Low complexity" evidence="15">
    <location>
        <begin position="191"/>
        <end position="200"/>
    </location>
</feature>
<reference evidence="17 18" key="1">
    <citation type="journal article" date="2023" name="Elife">
        <title>Identification of key yeast species and microbe-microbe interactions impacting larval growth of Drosophila in the wild.</title>
        <authorList>
            <person name="Mure A."/>
            <person name="Sugiura Y."/>
            <person name="Maeda R."/>
            <person name="Honda K."/>
            <person name="Sakurai N."/>
            <person name="Takahashi Y."/>
            <person name="Watada M."/>
            <person name="Katoh T."/>
            <person name="Gotoh A."/>
            <person name="Gotoh Y."/>
            <person name="Taniguchi I."/>
            <person name="Nakamura K."/>
            <person name="Hayashi T."/>
            <person name="Katayama T."/>
            <person name="Uemura T."/>
            <person name="Hattori Y."/>
        </authorList>
    </citation>
    <scope>NUCLEOTIDE SEQUENCE [LARGE SCALE GENOMIC DNA]</scope>
    <source>
        <strain evidence="17 18">SC-9</strain>
    </source>
</reference>
<keyword evidence="9" id="KW-0804">Transcription</keyword>
<keyword evidence="5 14" id="KW-0863">Zinc-finger</keyword>
<evidence type="ECO:0000256" key="8">
    <source>
        <dbReference type="ARBA" id="ARBA00023125"/>
    </source>
</evidence>
<dbReference type="GO" id="GO:0008270">
    <property type="term" value="F:zinc ion binding"/>
    <property type="evidence" value="ECO:0007669"/>
    <property type="project" value="UniProtKB-KW"/>
</dbReference>
<evidence type="ECO:0000256" key="6">
    <source>
        <dbReference type="ARBA" id="ARBA00022833"/>
    </source>
</evidence>
<dbReference type="Proteomes" id="UP001360560">
    <property type="component" value="Unassembled WGS sequence"/>
</dbReference>
<evidence type="ECO:0000256" key="15">
    <source>
        <dbReference type="SAM" id="MobiDB-lite"/>
    </source>
</evidence>